<organism evidence="1 2">
    <name type="scientific">Zobellia galactanivorans (strain DSM 12802 / CCUG 47099 / CIP 106680 / NCIMB 13871 / Dsij)</name>
    <dbReference type="NCBI Taxonomy" id="63186"/>
    <lineage>
        <taxon>Bacteria</taxon>
        <taxon>Pseudomonadati</taxon>
        <taxon>Bacteroidota</taxon>
        <taxon>Flavobacteriia</taxon>
        <taxon>Flavobacteriales</taxon>
        <taxon>Flavobacteriaceae</taxon>
        <taxon>Zobellia</taxon>
    </lineage>
</organism>
<dbReference type="STRING" id="63186.ZOBELLIA_1867"/>
<dbReference type="EMBL" id="FP476056">
    <property type="protein sequence ID" value="CAZ95920.1"/>
    <property type="molecule type" value="Genomic_DNA"/>
</dbReference>
<proteinExistence type="predicted"/>
<protein>
    <submittedName>
        <fullName evidence="1">Uncharacterized protein</fullName>
    </submittedName>
</protein>
<name>G0L531_ZOBGA</name>
<evidence type="ECO:0000313" key="1">
    <source>
        <dbReference type="EMBL" id="CAZ95920.1"/>
    </source>
</evidence>
<dbReference type="KEGG" id="zga:ZOBELLIA_1867"/>
<reference evidence="1 2" key="2">
    <citation type="journal article" date="2012" name="Environ. Microbiol.">
        <title>Characterization of the first alginolytic operons in a marine bacterium: from their emergence in marine Flavobacteriia to their independent transfers to marine Proteobacteria and human gut Bacteroides.</title>
        <authorList>
            <person name="Thomas F."/>
            <person name="Barbeyron T."/>
            <person name="Tonon T."/>
            <person name="Genicot S."/>
            <person name="Czjzek M."/>
            <person name="Michel G."/>
        </authorList>
    </citation>
    <scope>NUCLEOTIDE SEQUENCE [LARGE SCALE GENOMIC DNA]</scope>
    <source>
        <strain evidence="2">DSM 12802 / CCUG 47099 / CIP 106680 / NCIMB 13871 / Dsij</strain>
    </source>
</reference>
<evidence type="ECO:0000313" key="2">
    <source>
        <dbReference type="Proteomes" id="UP000008898"/>
    </source>
</evidence>
<gene>
    <name evidence="1" type="ordered locus">zobellia_1867</name>
</gene>
<accession>G0L531</accession>
<dbReference type="AlphaFoldDB" id="G0L531"/>
<reference evidence="2" key="1">
    <citation type="submission" date="2009-07" db="EMBL/GenBank/DDBJ databases">
        <title>Complete genome sequence of Zobellia galactanivorans Dsij.</title>
        <authorList>
            <consortium name="Genoscope - CEA"/>
        </authorList>
    </citation>
    <scope>NUCLEOTIDE SEQUENCE [LARGE SCALE GENOMIC DNA]</scope>
    <source>
        <strain evidence="2">DSM 12802 / CCUG 47099 / CIP 106680 / NCIMB 13871 / Dsij</strain>
    </source>
</reference>
<sequence>MPLRPQHKPTDQFVVGKTEPKIPFYLPFDESLTTLIAPLTVAV</sequence>
<dbReference type="Proteomes" id="UP000008898">
    <property type="component" value="Chromosome"/>
</dbReference>
<keyword evidence="2" id="KW-1185">Reference proteome</keyword>
<dbReference type="HOGENOM" id="CLU_3241815_0_0_10"/>